<organism evidence="1">
    <name type="scientific">marine sediment metagenome</name>
    <dbReference type="NCBI Taxonomy" id="412755"/>
    <lineage>
        <taxon>unclassified sequences</taxon>
        <taxon>metagenomes</taxon>
        <taxon>ecological metagenomes</taxon>
    </lineage>
</organism>
<evidence type="ECO:0000313" key="1">
    <source>
        <dbReference type="EMBL" id="GAG69079.1"/>
    </source>
</evidence>
<dbReference type="AlphaFoldDB" id="X0ZI98"/>
<comment type="caution">
    <text evidence="1">The sequence shown here is derived from an EMBL/GenBank/DDBJ whole genome shotgun (WGS) entry which is preliminary data.</text>
</comment>
<proteinExistence type="predicted"/>
<dbReference type="EMBL" id="BART01006747">
    <property type="protein sequence ID" value="GAG69079.1"/>
    <property type="molecule type" value="Genomic_DNA"/>
</dbReference>
<accession>X0ZI98</accession>
<gene>
    <name evidence="1" type="ORF">S01H4_15392</name>
</gene>
<name>X0ZI98_9ZZZZ</name>
<protein>
    <submittedName>
        <fullName evidence="1">Uncharacterized protein</fullName>
    </submittedName>
</protein>
<sequence>MPLPDSDQTINWNTQPIRLNIRISKNTTFWWKGHLTYTNEDGVTADIDLSDATVKKFCLESPGGTDTLIELTNLTATGKFEILIQPADIAALDEQDYRYDCDIVLPAGNATFPAGASMSIFEGIATVSADISA</sequence>
<reference evidence="1" key="1">
    <citation type="journal article" date="2014" name="Front. Microbiol.">
        <title>High frequency of phylogenetically diverse reductive dehalogenase-homologous genes in deep subseafloor sedimentary metagenomes.</title>
        <authorList>
            <person name="Kawai M."/>
            <person name="Futagami T."/>
            <person name="Toyoda A."/>
            <person name="Takaki Y."/>
            <person name="Nishi S."/>
            <person name="Hori S."/>
            <person name="Arai W."/>
            <person name="Tsubouchi T."/>
            <person name="Morono Y."/>
            <person name="Uchiyama I."/>
            <person name="Ito T."/>
            <person name="Fujiyama A."/>
            <person name="Inagaki F."/>
            <person name="Takami H."/>
        </authorList>
    </citation>
    <scope>NUCLEOTIDE SEQUENCE</scope>
    <source>
        <strain evidence="1">Expedition CK06-06</strain>
    </source>
</reference>